<dbReference type="AlphaFoldDB" id="A0A0D8FQF2"/>
<organism evidence="1 2">
    <name type="scientific">Ferrimicrobium acidiphilum DSM 19497</name>
    <dbReference type="NCBI Taxonomy" id="1121877"/>
    <lineage>
        <taxon>Bacteria</taxon>
        <taxon>Bacillati</taxon>
        <taxon>Actinomycetota</taxon>
        <taxon>Acidimicrobiia</taxon>
        <taxon>Acidimicrobiales</taxon>
        <taxon>Acidimicrobiaceae</taxon>
        <taxon>Ferrimicrobium</taxon>
    </lineage>
</organism>
<gene>
    <name evidence="1" type="ORF">FEAC_28970</name>
</gene>
<name>A0A0D8FQF2_9ACTN</name>
<reference evidence="1 2" key="1">
    <citation type="submission" date="2015-01" db="EMBL/GenBank/DDBJ databases">
        <title>Draft genome of the acidophilic iron oxidizer Ferrimicrobium acidiphilum strain T23.</title>
        <authorList>
            <person name="Poehlein A."/>
            <person name="Eisen S."/>
            <person name="Schloemann M."/>
            <person name="Johnson B.D."/>
            <person name="Daniel R."/>
            <person name="Muehling M."/>
        </authorList>
    </citation>
    <scope>NUCLEOTIDE SEQUENCE [LARGE SCALE GENOMIC DNA]</scope>
    <source>
        <strain evidence="1 2">T23</strain>
    </source>
</reference>
<dbReference type="eggNOG" id="COG3505">
    <property type="taxonomic scope" value="Bacteria"/>
</dbReference>
<accession>A0A0D8FQF2</accession>
<keyword evidence="2" id="KW-1185">Reference proteome</keyword>
<sequence>MVGNTLASLADPRVLAAVSPSDEESFDPADFLRRRGTLYLFGAASGTSATAGLVSALIEDVVEVARWMAAASPGARPDPPPHAHLGRGCKLSAAISWVTYVRRRRYRYHYDGCAAIASASERSVGIRDSWS</sequence>
<dbReference type="Proteomes" id="UP000032336">
    <property type="component" value="Unassembled WGS sequence"/>
</dbReference>
<dbReference type="EMBL" id="JXUW01000046">
    <property type="protein sequence ID" value="KJE75361.1"/>
    <property type="molecule type" value="Genomic_DNA"/>
</dbReference>
<protein>
    <submittedName>
        <fullName evidence="1">Uncharacterized protein</fullName>
    </submittedName>
</protein>
<evidence type="ECO:0000313" key="2">
    <source>
        <dbReference type="Proteomes" id="UP000032336"/>
    </source>
</evidence>
<proteinExistence type="predicted"/>
<comment type="caution">
    <text evidence="1">The sequence shown here is derived from an EMBL/GenBank/DDBJ whole genome shotgun (WGS) entry which is preliminary data.</text>
</comment>
<evidence type="ECO:0000313" key="1">
    <source>
        <dbReference type="EMBL" id="KJE75361.1"/>
    </source>
</evidence>
<dbReference type="STRING" id="1121877.FEAC_28970"/>